<dbReference type="PANTHER" id="PTHR43243">
    <property type="entry name" value="INNER MEMBRANE TRANSPORTER YGJI-RELATED"/>
    <property type="match status" value="1"/>
</dbReference>
<evidence type="ECO:0000313" key="7">
    <source>
        <dbReference type="Proteomes" id="UP001209570"/>
    </source>
</evidence>
<dbReference type="PANTHER" id="PTHR43243:SF11">
    <property type="entry name" value="AMINO ACID PERMEASE_ SLC12A DOMAIN-CONTAINING PROTEIN"/>
    <property type="match status" value="1"/>
</dbReference>
<keyword evidence="2 5" id="KW-0812">Transmembrane</keyword>
<sequence>MSEIREKLSGKRHLLGQWPSTAICGNDILSSVLYSSGIVAKKAGKLAPIPLIMVSVVLYFLRFIYEEVVTAIPLNGGSYNLLLNTTSKRVAAFGAALGILSYLATGVVSSTSAIYYIRTEFDMPLVGGTIALLFAFALLNVLGITESSRVAMVLFFHHVLVLTVLAVFSVIHVFKNPQIFKDNMKTELPPVDFLGDIIDSNVFTAIFFGFAGGMLGITGFESSAQFVEEQQPGVFRKTLRNMWAFVSVFNTVLSILSLGVLPMEVVYSHPDTVLAEMGRTAAGRWLSAWIAYDAFGVLSGAVLTSYVGITGLCRRLASDRVLPAFLLTTNKWRGTNHIIILLYFVIASSFVIIRKGDNVIMGGVYAYSFLSLMSLFCLGCMILKAKRAEIPRDISAPWWTCIFGLVFVVVGMLGNLLGDPKVLTTFSLYFIIVVLVMMAMLDRVTLLKALLAVMTKYFPSRAGKASAEASSIGQVQMVQEDSDVAGLPVYTDMASKTVVNTGARGGRTITKAIMDINEAPIVFFCKHPDMTVINKAILYVRKNEQTHNLRIVHVANDSVDGDMAAVHRSFENIVALFDHIYPKLKIDFVSVQGEFEPAMVQWVSQSMGVPVNLMFITQPGNKEIHKVSTLGVRVITG</sequence>
<dbReference type="Proteomes" id="UP001209570">
    <property type="component" value="Unassembled WGS sequence"/>
</dbReference>
<feature type="transmembrane region" description="Helical" evidence="5">
    <location>
        <begin position="46"/>
        <end position="65"/>
    </location>
</feature>
<protein>
    <recommendedName>
        <fullName evidence="8">Transmembrane protein</fullName>
    </recommendedName>
</protein>
<accession>A0AAD5LQY4</accession>
<evidence type="ECO:0008006" key="8">
    <source>
        <dbReference type="Google" id="ProtNLM"/>
    </source>
</evidence>
<dbReference type="AlphaFoldDB" id="A0AAD5LQY4"/>
<dbReference type="Gene3D" id="1.20.1740.10">
    <property type="entry name" value="Amino acid/polyamine transporter I"/>
    <property type="match status" value="1"/>
</dbReference>
<feature type="transmembrane region" description="Helical" evidence="5">
    <location>
        <begin position="154"/>
        <end position="174"/>
    </location>
</feature>
<comment type="caution">
    <text evidence="6">The sequence shown here is derived from an EMBL/GenBank/DDBJ whole genome shotgun (WGS) entry which is preliminary data.</text>
</comment>
<dbReference type="Pfam" id="PF13520">
    <property type="entry name" value="AA_permease_2"/>
    <property type="match status" value="1"/>
</dbReference>
<evidence type="ECO:0000256" key="3">
    <source>
        <dbReference type="ARBA" id="ARBA00022989"/>
    </source>
</evidence>
<keyword evidence="3 5" id="KW-1133">Transmembrane helix</keyword>
<dbReference type="GO" id="GO:0016020">
    <property type="term" value="C:membrane"/>
    <property type="evidence" value="ECO:0007669"/>
    <property type="project" value="UniProtKB-SubCell"/>
</dbReference>
<feature type="transmembrane region" description="Helical" evidence="5">
    <location>
        <begin position="241"/>
        <end position="261"/>
    </location>
</feature>
<feature type="transmembrane region" description="Helical" evidence="5">
    <location>
        <begin position="396"/>
        <end position="416"/>
    </location>
</feature>
<feature type="transmembrane region" description="Helical" evidence="5">
    <location>
        <begin position="90"/>
        <end position="117"/>
    </location>
</feature>
<keyword evidence="4 5" id="KW-0472">Membrane</keyword>
<evidence type="ECO:0000256" key="2">
    <source>
        <dbReference type="ARBA" id="ARBA00022692"/>
    </source>
</evidence>
<feature type="transmembrane region" description="Helical" evidence="5">
    <location>
        <begin position="365"/>
        <end position="384"/>
    </location>
</feature>
<evidence type="ECO:0000256" key="5">
    <source>
        <dbReference type="SAM" id="Phobius"/>
    </source>
</evidence>
<dbReference type="EMBL" id="JAKCXM010001480">
    <property type="protein sequence ID" value="KAJ0390921.1"/>
    <property type="molecule type" value="Genomic_DNA"/>
</dbReference>
<evidence type="ECO:0000256" key="1">
    <source>
        <dbReference type="ARBA" id="ARBA00004141"/>
    </source>
</evidence>
<reference evidence="6" key="1">
    <citation type="submission" date="2021-12" db="EMBL/GenBank/DDBJ databases">
        <title>Prjna785345.</title>
        <authorList>
            <person name="Rujirawat T."/>
            <person name="Krajaejun T."/>
        </authorList>
    </citation>
    <scope>NUCLEOTIDE SEQUENCE</scope>
    <source>
        <strain evidence="6">Pi057C3</strain>
    </source>
</reference>
<feature type="transmembrane region" description="Helical" evidence="5">
    <location>
        <begin position="334"/>
        <end position="353"/>
    </location>
</feature>
<dbReference type="GO" id="GO:0015171">
    <property type="term" value="F:amino acid transmembrane transporter activity"/>
    <property type="evidence" value="ECO:0007669"/>
    <property type="project" value="TreeGrafter"/>
</dbReference>
<feature type="transmembrane region" description="Helical" evidence="5">
    <location>
        <begin position="289"/>
        <end position="313"/>
    </location>
</feature>
<keyword evidence="7" id="KW-1185">Reference proteome</keyword>
<gene>
    <name evidence="6" type="ORF">P43SY_011424</name>
</gene>
<feature type="transmembrane region" description="Helical" evidence="5">
    <location>
        <begin position="422"/>
        <end position="441"/>
    </location>
</feature>
<evidence type="ECO:0000313" key="6">
    <source>
        <dbReference type="EMBL" id="KAJ0390921.1"/>
    </source>
</evidence>
<feature type="transmembrane region" description="Helical" evidence="5">
    <location>
        <begin position="123"/>
        <end position="142"/>
    </location>
</feature>
<feature type="transmembrane region" description="Helical" evidence="5">
    <location>
        <begin position="202"/>
        <end position="220"/>
    </location>
</feature>
<organism evidence="6 7">
    <name type="scientific">Pythium insidiosum</name>
    <name type="common">Pythiosis disease agent</name>
    <dbReference type="NCBI Taxonomy" id="114742"/>
    <lineage>
        <taxon>Eukaryota</taxon>
        <taxon>Sar</taxon>
        <taxon>Stramenopiles</taxon>
        <taxon>Oomycota</taxon>
        <taxon>Peronosporomycetes</taxon>
        <taxon>Pythiales</taxon>
        <taxon>Pythiaceae</taxon>
        <taxon>Pythium</taxon>
    </lineage>
</organism>
<proteinExistence type="predicted"/>
<dbReference type="InterPro" id="IPR002293">
    <property type="entry name" value="AA/rel_permease1"/>
</dbReference>
<evidence type="ECO:0000256" key="4">
    <source>
        <dbReference type="ARBA" id="ARBA00023136"/>
    </source>
</evidence>
<comment type="subcellular location">
    <subcellularLocation>
        <location evidence="1">Membrane</location>
        <topology evidence="1">Multi-pass membrane protein</topology>
    </subcellularLocation>
</comment>
<name>A0AAD5LQY4_PYTIN</name>